<dbReference type="RefSeq" id="XP_004338194.1">
    <property type="nucleotide sequence ID" value="XM_004338146.1"/>
</dbReference>
<gene>
    <name evidence="13" type="ORF">ACA1_178300</name>
</gene>
<dbReference type="Pfam" id="PF00069">
    <property type="entry name" value="Pkinase"/>
    <property type="match status" value="1"/>
</dbReference>
<feature type="binding site" evidence="9">
    <location>
        <position position="189"/>
    </location>
    <ligand>
        <name>ATP</name>
        <dbReference type="ChEBI" id="CHEBI:30616"/>
    </ligand>
</feature>
<dbReference type="SUPFAM" id="SSF56112">
    <property type="entry name" value="Protein kinase-like (PK-like)"/>
    <property type="match status" value="1"/>
</dbReference>
<dbReference type="AlphaFoldDB" id="L8GVT2"/>
<dbReference type="InterPro" id="IPR051681">
    <property type="entry name" value="Ser/Thr_Kinases-Pseudokinases"/>
</dbReference>
<dbReference type="VEuPathDB" id="AmoebaDB:ACA1_178300"/>
<evidence type="ECO:0000313" key="14">
    <source>
        <dbReference type="Proteomes" id="UP000011083"/>
    </source>
</evidence>
<accession>L8GVT2</accession>
<dbReference type="InterPro" id="IPR000719">
    <property type="entry name" value="Prot_kinase_dom"/>
</dbReference>
<evidence type="ECO:0000259" key="12">
    <source>
        <dbReference type="PROSITE" id="PS50011"/>
    </source>
</evidence>
<feature type="region of interest" description="Disordered" evidence="10">
    <location>
        <begin position="79"/>
        <end position="112"/>
    </location>
</feature>
<keyword evidence="4 13" id="KW-0418">Kinase</keyword>
<evidence type="ECO:0000256" key="6">
    <source>
        <dbReference type="ARBA" id="ARBA00023137"/>
    </source>
</evidence>
<dbReference type="Gene3D" id="3.30.505.10">
    <property type="entry name" value="SH2 domain"/>
    <property type="match status" value="1"/>
</dbReference>
<sequence>MRRGGDCVELWRSRSGWRSPCAPKQQERLAAEVEALEEEERRAATAFHAALQAYAHAHHAALHAAHHHRRLLLAPALHHEPQQQTHQHQQPAPPSRTPPLLLLPPSSAQEPPSLASAAITTKGALFRTTLLAHTLAQSSGEDSGLSHDILTWELKREEIKTLDEAALGKGAFGTVSKGILRGKPVAVKKIHIGLRRDGQIDERTSEVLEDFRNECAVMSKLLHPNVLLLMGVCIDQEVDELLMVTELMENGSDCALGLNYLHLNKPNPILHLDLKTANLLVDANFVTKVADFGLAKVYGLKDRKGVGGTPYYMSPEVLDGEDFDSKSDVYAFAIILWELITQKIPYSDEKLRSGPAGLAQLYSHIPGDCPPKLRRLVEQCWAPDPAARPSFQDILDSRILDEVVLDETISEANSLARTFWKECFCVKGELLYAVEWKQFARVLAQWCEIGVDVEKDIYWKALRMVLVPENEDVVTLERFSAILEWFGPFAKGKKLLQNVVSTIKIKGFYGDATSDQMGIVFAGKSVGTYLIRFSAQHPGFFTITTLTSRDNLQNYRVSHAPGKAYWLTEDKSFPSLRKLVKHYKAELSLKTPFTGSKYSQLLVQIEEGERVNLYSNFSTTTAASAATTPVPLKKEKKEKKEKKGAGAKKKHPPRHAAAVPSDGGYAQPHL</sequence>
<dbReference type="SUPFAM" id="SSF55550">
    <property type="entry name" value="SH2 domain"/>
    <property type="match status" value="1"/>
</dbReference>
<dbReference type="EMBL" id="KB008006">
    <property type="protein sequence ID" value="ELR16181.1"/>
    <property type="molecule type" value="Genomic_DNA"/>
</dbReference>
<dbReference type="Pfam" id="PF00017">
    <property type="entry name" value="SH2"/>
    <property type="match status" value="1"/>
</dbReference>
<keyword evidence="14" id="KW-1185">Reference proteome</keyword>
<feature type="compositionally biased region" description="Low complexity" evidence="10">
    <location>
        <begin position="98"/>
        <end position="112"/>
    </location>
</feature>
<organism evidence="13 14">
    <name type="scientific">Acanthamoeba castellanii (strain ATCC 30010 / Neff)</name>
    <dbReference type="NCBI Taxonomy" id="1257118"/>
    <lineage>
        <taxon>Eukaryota</taxon>
        <taxon>Amoebozoa</taxon>
        <taxon>Discosea</taxon>
        <taxon>Longamoebia</taxon>
        <taxon>Centramoebida</taxon>
        <taxon>Acanthamoebidae</taxon>
        <taxon>Acanthamoeba</taxon>
    </lineage>
</organism>
<dbReference type="InterPro" id="IPR001245">
    <property type="entry name" value="Ser-Thr/Tyr_kinase_cat_dom"/>
</dbReference>
<dbReference type="GO" id="GO:0004674">
    <property type="term" value="F:protein serine/threonine kinase activity"/>
    <property type="evidence" value="ECO:0007669"/>
    <property type="project" value="UniProtKB-KW"/>
</dbReference>
<dbReference type="CDD" id="cd13999">
    <property type="entry name" value="STKc_MAP3K-like"/>
    <property type="match status" value="1"/>
</dbReference>
<keyword evidence="3 9" id="KW-0547">Nucleotide-binding</keyword>
<dbReference type="SMART" id="SM00252">
    <property type="entry name" value="SH2"/>
    <property type="match status" value="1"/>
</dbReference>
<protein>
    <submittedName>
        <fullName evidence="13">Protein kinase domain containing protein</fullName>
    </submittedName>
</protein>
<keyword evidence="2" id="KW-0808">Transferase</keyword>
<dbReference type="OrthoDB" id="14598at2759"/>
<dbReference type="PROSITE" id="PS00107">
    <property type="entry name" value="PROTEIN_KINASE_ATP"/>
    <property type="match status" value="1"/>
</dbReference>
<dbReference type="InterPro" id="IPR000980">
    <property type="entry name" value="SH2"/>
</dbReference>
<feature type="compositionally biased region" description="Basic residues" evidence="10">
    <location>
        <begin position="634"/>
        <end position="654"/>
    </location>
</feature>
<evidence type="ECO:0000256" key="4">
    <source>
        <dbReference type="ARBA" id="ARBA00022777"/>
    </source>
</evidence>
<evidence type="ECO:0000313" key="13">
    <source>
        <dbReference type="EMBL" id="ELR16181.1"/>
    </source>
</evidence>
<dbReference type="Gene3D" id="1.10.510.10">
    <property type="entry name" value="Transferase(Phosphotransferase) domain 1"/>
    <property type="match status" value="1"/>
</dbReference>
<evidence type="ECO:0000256" key="1">
    <source>
        <dbReference type="ARBA" id="ARBA00022527"/>
    </source>
</evidence>
<evidence type="ECO:0000256" key="3">
    <source>
        <dbReference type="ARBA" id="ARBA00022741"/>
    </source>
</evidence>
<keyword evidence="8" id="KW-0727">SH2 domain</keyword>
<dbReference type="InterPro" id="IPR008271">
    <property type="entry name" value="Ser/Thr_kinase_AS"/>
</dbReference>
<evidence type="ECO:0000256" key="7">
    <source>
        <dbReference type="ARBA" id="ARBA00025089"/>
    </source>
</evidence>
<dbReference type="KEGG" id="acan:ACA1_178300"/>
<evidence type="ECO:0000256" key="2">
    <source>
        <dbReference type="ARBA" id="ARBA00022679"/>
    </source>
</evidence>
<name>L8GVT2_ACACF</name>
<feature type="region of interest" description="Disordered" evidence="10">
    <location>
        <begin position="625"/>
        <end position="670"/>
    </location>
</feature>
<dbReference type="Pfam" id="PF07714">
    <property type="entry name" value="PK_Tyr_Ser-Thr"/>
    <property type="match status" value="1"/>
</dbReference>
<dbReference type="InterPro" id="IPR011009">
    <property type="entry name" value="Kinase-like_dom_sf"/>
</dbReference>
<keyword evidence="5 9" id="KW-0067">ATP-binding</keyword>
<keyword evidence="6" id="KW-0829">Tyrosine-protein kinase</keyword>
<evidence type="ECO:0000256" key="10">
    <source>
        <dbReference type="SAM" id="MobiDB-lite"/>
    </source>
</evidence>
<dbReference type="GO" id="GO:0005524">
    <property type="term" value="F:ATP binding"/>
    <property type="evidence" value="ECO:0007669"/>
    <property type="project" value="UniProtKB-UniRule"/>
</dbReference>
<keyword evidence="1" id="KW-0723">Serine/threonine-protein kinase</keyword>
<evidence type="ECO:0000256" key="5">
    <source>
        <dbReference type="ARBA" id="ARBA00022840"/>
    </source>
</evidence>
<feature type="domain" description="Protein kinase" evidence="12">
    <location>
        <begin position="161"/>
        <end position="400"/>
    </location>
</feature>
<dbReference type="SMART" id="SM00220">
    <property type="entry name" value="S_TKc"/>
    <property type="match status" value="1"/>
</dbReference>
<evidence type="ECO:0000256" key="9">
    <source>
        <dbReference type="PROSITE-ProRule" id="PRU10141"/>
    </source>
</evidence>
<dbReference type="CDD" id="cd00173">
    <property type="entry name" value="SH2"/>
    <property type="match status" value="1"/>
</dbReference>
<evidence type="ECO:0000259" key="11">
    <source>
        <dbReference type="PROSITE" id="PS50001"/>
    </source>
</evidence>
<feature type="compositionally biased region" description="Low complexity" evidence="10">
    <location>
        <begin position="79"/>
        <end position="90"/>
    </location>
</feature>
<dbReference type="Proteomes" id="UP000011083">
    <property type="component" value="Unassembled WGS sequence"/>
</dbReference>
<dbReference type="Gene3D" id="3.30.200.20">
    <property type="entry name" value="Phosphorylase Kinase, domain 1"/>
    <property type="match status" value="1"/>
</dbReference>
<dbReference type="GO" id="GO:0004713">
    <property type="term" value="F:protein tyrosine kinase activity"/>
    <property type="evidence" value="ECO:0007669"/>
    <property type="project" value="UniProtKB-KW"/>
</dbReference>
<dbReference type="InterPro" id="IPR017441">
    <property type="entry name" value="Protein_kinase_ATP_BS"/>
</dbReference>
<evidence type="ECO:0000256" key="8">
    <source>
        <dbReference type="PROSITE-ProRule" id="PRU00191"/>
    </source>
</evidence>
<proteinExistence type="predicted"/>
<dbReference type="PROSITE" id="PS00108">
    <property type="entry name" value="PROTEIN_KINASE_ST"/>
    <property type="match status" value="1"/>
</dbReference>
<dbReference type="STRING" id="1257118.L8GVT2"/>
<dbReference type="GeneID" id="14916898"/>
<feature type="domain" description="SH2" evidence="11">
    <location>
        <begin position="507"/>
        <end position="584"/>
    </location>
</feature>
<dbReference type="PANTHER" id="PTHR44329">
    <property type="entry name" value="SERINE/THREONINE-PROTEIN KINASE TNNI3K-RELATED"/>
    <property type="match status" value="1"/>
</dbReference>
<comment type="function">
    <text evidence="7">Required for proper chemotaxis and phagocytosis; proper spatiotemporal control of F-actin levels in chemotaxing cells. Negative regulator of the PI3K (phosphatidylinositol 3 kinase) pathway. Predominantly phosphorylates serines and threonines and tyrosines at a lower level.</text>
</comment>
<dbReference type="InterPro" id="IPR036860">
    <property type="entry name" value="SH2_dom_sf"/>
</dbReference>
<dbReference type="PROSITE" id="PS50001">
    <property type="entry name" value="SH2"/>
    <property type="match status" value="1"/>
</dbReference>
<reference evidence="13 14" key="1">
    <citation type="journal article" date="2013" name="Genome Biol.">
        <title>Genome of Acanthamoeba castellanii highlights extensive lateral gene transfer and early evolution of tyrosine kinase signaling.</title>
        <authorList>
            <person name="Clarke M."/>
            <person name="Lohan A.J."/>
            <person name="Liu B."/>
            <person name="Lagkouvardos I."/>
            <person name="Roy S."/>
            <person name="Zafar N."/>
            <person name="Bertelli C."/>
            <person name="Schilde C."/>
            <person name="Kianianmomeni A."/>
            <person name="Burglin T.R."/>
            <person name="Frech C."/>
            <person name="Turcotte B."/>
            <person name="Kopec K.O."/>
            <person name="Synnott J.M."/>
            <person name="Choo C."/>
            <person name="Paponov I."/>
            <person name="Finkler A."/>
            <person name="Soon Heng Tan C."/>
            <person name="Hutchins A.P."/>
            <person name="Weinmeier T."/>
            <person name="Rattei T."/>
            <person name="Chu J.S."/>
            <person name="Gimenez G."/>
            <person name="Irimia M."/>
            <person name="Rigden D.J."/>
            <person name="Fitzpatrick D.A."/>
            <person name="Lorenzo-Morales J."/>
            <person name="Bateman A."/>
            <person name="Chiu C.H."/>
            <person name="Tang P."/>
            <person name="Hegemann P."/>
            <person name="Fromm H."/>
            <person name="Raoult D."/>
            <person name="Greub G."/>
            <person name="Miranda-Saavedra D."/>
            <person name="Chen N."/>
            <person name="Nash P."/>
            <person name="Ginger M.L."/>
            <person name="Horn M."/>
            <person name="Schaap P."/>
            <person name="Caler L."/>
            <person name="Loftus B."/>
        </authorList>
    </citation>
    <scope>NUCLEOTIDE SEQUENCE [LARGE SCALE GENOMIC DNA]</scope>
    <source>
        <strain evidence="13 14">Neff</strain>
    </source>
</reference>
<dbReference type="PROSITE" id="PS50011">
    <property type="entry name" value="PROTEIN_KINASE_DOM"/>
    <property type="match status" value="1"/>
</dbReference>
<dbReference type="PANTHER" id="PTHR44329:SF243">
    <property type="entry name" value="DUAL SPECIFICITY PROTEIN KINASE SHKB"/>
    <property type="match status" value="1"/>
</dbReference>